<dbReference type="GO" id="GO:0008270">
    <property type="term" value="F:zinc ion binding"/>
    <property type="evidence" value="ECO:0007669"/>
    <property type="project" value="UniProtKB-KW"/>
</dbReference>
<comment type="subcellular location">
    <subcellularLocation>
        <location evidence="1">Nucleus</location>
    </subcellularLocation>
</comment>
<reference evidence="9" key="1">
    <citation type="submission" date="2011-05" db="EMBL/GenBank/DDBJ databases">
        <authorList>
            <person name="Richards S.R."/>
            <person name="Qu J."/>
            <person name="Jiang H."/>
            <person name="Jhangiani S.N."/>
            <person name="Agravi P."/>
            <person name="Goodspeed R."/>
            <person name="Gross S."/>
            <person name="Mandapat C."/>
            <person name="Jackson L."/>
            <person name="Mathew T."/>
            <person name="Pu L."/>
            <person name="Thornton R."/>
            <person name="Saada N."/>
            <person name="Wilczek-Boney K.B."/>
            <person name="Lee S."/>
            <person name="Kovar C."/>
            <person name="Wu Y."/>
            <person name="Scherer S.E."/>
            <person name="Worley K.C."/>
            <person name="Muzny D.M."/>
            <person name="Gibbs R."/>
        </authorList>
    </citation>
    <scope>NUCLEOTIDE SEQUENCE</scope>
    <source>
        <strain evidence="9">Brora</strain>
    </source>
</reference>
<dbReference type="PANTHER" id="PTHR23215">
    <property type="entry name" value="ZINC FINGER PROTEIN 207"/>
    <property type="match status" value="1"/>
</dbReference>
<evidence type="ECO:0000256" key="5">
    <source>
        <dbReference type="ARBA" id="ARBA00023242"/>
    </source>
</evidence>
<evidence type="ECO:0000256" key="6">
    <source>
        <dbReference type="SAM" id="MobiDB-lite"/>
    </source>
</evidence>
<keyword evidence="2" id="KW-0479">Metal-binding</keyword>
<dbReference type="AlphaFoldDB" id="T1J5M8"/>
<dbReference type="HOGENOM" id="CLU_037132_3_2_1"/>
<evidence type="ECO:0000259" key="7">
    <source>
        <dbReference type="PROSITE" id="PS00028"/>
    </source>
</evidence>
<evidence type="ECO:0000313" key="9">
    <source>
        <dbReference type="Proteomes" id="UP000014500"/>
    </source>
</evidence>
<dbReference type="InterPro" id="IPR013087">
    <property type="entry name" value="Znf_C2H2_type"/>
</dbReference>
<keyword evidence="9" id="KW-1185">Reference proteome</keyword>
<dbReference type="CDD" id="cd20908">
    <property type="entry name" value="SUF4-like"/>
    <property type="match status" value="1"/>
</dbReference>
<accession>T1J5M8</accession>
<feature type="region of interest" description="Disordered" evidence="6">
    <location>
        <begin position="282"/>
        <end position="304"/>
    </location>
</feature>
<reference evidence="8" key="2">
    <citation type="submission" date="2015-02" db="UniProtKB">
        <authorList>
            <consortium name="EnsemblMetazoa"/>
        </authorList>
    </citation>
    <scope>IDENTIFICATION</scope>
</reference>
<dbReference type="eggNOG" id="KOG2893">
    <property type="taxonomic scope" value="Eukaryota"/>
</dbReference>
<dbReference type="GO" id="GO:0005634">
    <property type="term" value="C:nucleus"/>
    <property type="evidence" value="ECO:0007669"/>
    <property type="project" value="UniProtKB-SubCell"/>
</dbReference>
<organism evidence="8 9">
    <name type="scientific">Strigamia maritima</name>
    <name type="common">European centipede</name>
    <name type="synonym">Geophilus maritimus</name>
    <dbReference type="NCBI Taxonomy" id="126957"/>
    <lineage>
        <taxon>Eukaryota</taxon>
        <taxon>Metazoa</taxon>
        <taxon>Ecdysozoa</taxon>
        <taxon>Arthropoda</taxon>
        <taxon>Myriapoda</taxon>
        <taxon>Chilopoda</taxon>
        <taxon>Pleurostigmophora</taxon>
        <taxon>Geophilomorpha</taxon>
        <taxon>Linotaeniidae</taxon>
        <taxon>Strigamia</taxon>
    </lineage>
</organism>
<sequence>MLFSSTSYFRYCNREFDDEKILIQHQKAKHFKCHICHKKLYTGPGLAIHCMQVHKETIDKVPNALPNRNNIDIEIYGMEGIPDEDLKEHERLKQGGEKCKQERLIELNLLFNMLFFWHFPQNDDDDIPVMKRPKMDGQITLNTSQGPMSGMMPGMMPGMPPTGVPPTTLGMPGMPMQPGPMLGPMGQMTMGPMGHMPSMGMAPPFMGPGMPMMGHMNPMMPPQVTIHNGMSSLPSSQPQAPNKPLFPAAAAEGQVSLSAPPVGADFKPLLSNSDMKATFPTSYSNAPSSSGNMTATTPSNTSSKISATISADSTVKKALMVGASGASSKIMHPEEDISLEERRAQMQKYQLRASGSNIVTNAPPMLKTGMGGGPMVGASMPPATMNGMTMMGPPMGMPQGKD</sequence>
<dbReference type="OMA" id="FVPPMTQ"/>
<name>T1J5M8_STRMM</name>
<feature type="domain" description="C2H2-type" evidence="7">
    <location>
        <begin position="33"/>
        <end position="54"/>
    </location>
</feature>
<evidence type="ECO:0000256" key="3">
    <source>
        <dbReference type="ARBA" id="ARBA00022771"/>
    </source>
</evidence>
<dbReference type="EMBL" id="JH431866">
    <property type="status" value="NOT_ANNOTATED_CDS"/>
    <property type="molecule type" value="Genomic_DNA"/>
</dbReference>
<keyword evidence="3" id="KW-0863">Zinc-finger</keyword>
<proteinExistence type="predicted"/>
<dbReference type="STRING" id="126957.T1J5M8"/>
<evidence type="ECO:0000256" key="1">
    <source>
        <dbReference type="ARBA" id="ARBA00004123"/>
    </source>
</evidence>
<dbReference type="PhylomeDB" id="T1J5M8"/>
<evidence type="ECO:0000256" key="4">
    <source>
        <dbReference type="ARBA" id="ARBA00022833"/>
    </source>
</evidence>
<dbReference type="Proteomes" id="UP000014500">
    <property type="component" value="Unassembled WGS sequence"/>
</dbReference>
<evidence type="ECO:0000313" key="8">
    <source>
        <dbReference type="EnsemblMetazoa" id="SMAR008932-PA"/>
    </source>
</evidence>
<dbReference type="PROSITE" id="PS00028">
    <property type="entry name" value="ZINC_FINGER_C2H2_1"/>
    <property type="match status" value="1"/>
</dbReference>
<evidence type="ECO:0000256" key="2">
    <source>
        <dbReference type="ARBA" id="ARBA00022723"/>
    </source>
</evidence>
<keyword evidence="5" id="KW-0539">Nucleus</keyword>
<dbReference type="EnsemblMetazoa" id="SMAR008932-RA">
    <property type="protein sequence ID" value="SMAR008932-PA"/>
    <property type="gene ID" value="SMAR008932"/>
</dbReference>
<dbReference type="PANTHER" id="PTHR23215:SF0">
    <property type="entry name" value="BUB3-INTERACTING AND GLEBS MOTIF-CONTAINING PROTEIN ZNF207"/>
    <property type="match status" value="1"/>
</dbReference>
<protein>
    <recommendedName>
        <fullName evidence="7">C2H2-type domain-containing protein</fullName>
    </recommendedName>
</protein>
<keyword evidence="4" id="KW-0862">Zinc</keyword>